<comment type="caution">
    <text evidence="1">The sequence shown here is derived from an EMBL/GenBank/DDBJ whole genome shotgun (WGS) entry which is preliminary data.</text>
</comment>
<gene>
    <name evidence="1" type="ORF">RJ641_027579</name>
</gene>
<keyword evidence="2" id="KW-1185">Reference proteome</keyword>
<dbReference type="AlphaFoldDB" id="A0AAN8W5W4"/>
<name>A0AAN8W5W4_9MAGN</name>
<dbReference type="EMBL" id="JBAMMX010000004">
    <property type="protein sequence ID" value="KAK6942202.1"/>
    <property type="molecule type" value="Genomic_DNA"/>
</dbReference>
<evidence type="ECO:0000313" key="1">
    <source>
        <dbReference type="EMBL" id="KAK6942202.1"/>
    </source>
</evidence>
<evidence type="ECO:0000313" key="2">
    <source>
        <dbReference type="Proteomes" id="UP001370490"/>
    </source>
</evidence>
<organism evidence="1 2">
    <name type="scientific">Dillenia turbinata</name>
    <dbReference type="NCBI Taxonomy" id="194707"/>
    <lineage>
        <taxon>Eukaryota</taxon>
        <taxon>Viridiplantae</taxon>
        <taxon>Streptophyta</taxon>
        <taxon>Embryophyta</taxon>
        <taxon>Tracheophyta</taxon>
        <taxon>Spermatophyta</taxon>
        <taxon>Magnoliopsida</taxon>
        <taxon>eudicotyledons</taxon>
        <taxon>Gunneridae</taxon>
        <taxon>Pentapetalae</taxon>
        <taxon>Dilleniales</taxon>
        <taxon>Dilleniaceae</taxon>
        <taxon>Dillenia</taxon>
    </lineage>
</organism>
<proteinExistence type="predicted"/>
<reference evidence="1 2" key="1">
    <citation type="submission" date="2023-12" db="EMBL/GenBank/DDBJ databases">
        <title>A high-quality genome assembly for Dillenia turbinata (Dilleniales).</title>
        <authorList>
            <person name="Chanderbali A."/>
        </authorList>
    </citation>
    <scope>NUCLEOTIDE SEQUENCE [LARGE SCALE GENOMIC DNA]</scope>
    <source>
        <strain evidence="1">LSX21</strain>
        <tissue evidence="1">Leaf</tissue>
    </source>
</reference>
<protein>
    <submittedName>
        <fullName evidence="1">Uncharacterized protein</fullName>
    </submittedName>
</protein>
<accession>A0AAN8W5W4</accession>
<sequence>MVLRMRCLFTWYNGRNIGSLYGVRGALGIERIRVIQFYFSEYFKVPLLDCGIVSRFWNPKESKKAPPPMPLTEDLVEVIIDNDIIRRLDLTPFDCAIGISSSSGKHETQINKPHSLINI</sequence>
<dbReference type="Proteomes" id="UP001370490">
    <property type="component" value="Unassembled WGS sequence"/>
</dbReference>